<dbReference type="GO" id="GO:0005829">
    <property type="term" value="C:cytosol"/>
    <property type="evidence" value="ECO:0007669"/>
    <property type="project" value="TreeGrafter"/>
</dbReference>
<dbReference type="InterPro" id="IPR036291">
    <property type="entry name" value="NAD(P)-bd_dom_sf"/>
</dbReference>
<dbReference type="PANTHER" id="PTHR10491:SF4">
    <property type="entry name" value="METHIONINE ADENOSYLTRANSFERASE 2 SUBUNIT BETA"/>
    <property type="match status" value="1"/>
</dbReference>
<dbReference type="OrthoDB" id="9803892at2"/>
<keyword evidence="6" id="KW-1185">Reference proteome</keyword>
<evidence type="ECO:0000313" key="5">
    <source>
        <dbReference type="EMBL" id="TVS90470.1"/>
    </source>
</evidence>
<evidence type="ECO:0000256" key="3">
    <source>
        <dbReference type="SAM" id="MobiDB-lite"/>
    </source>
</evidence>
<evidence type="ECO:0000256" key="2">
    <source>
        <dbReference type="RuleBase" id="RU364082"/>
    </source>
</evidence>
<dbReference type="InterPro" id="IPR005913">
    <property type="entry name" value="dTDP_dehydrorham_reduct"/>
</dbReference>
<gene>
    <name evidence="5" type="primary">rfbD</name>
    <name evidence="5" type="ORF">FPZ47_09070</name>
</gene>
<dbReference type="CDD" id="cd05254">
    <property type="entry name" value="dTDP_HR_like_SDR_e"/>
    <property type="match status" value="1"/>
</dbReference>
<comment type="caution">
    <text evidence="5">The sequence shown here is derived from an EMBL/GenBank/DDBJ whole genome shotgun (WGS) entry which is preliminary data.</text>
</comment>
<name>A0A557XWM1_9MYCO</name>
<evidence type="ECO:0000313" key="6">
    <source>
        <dbReference type="Proteomes" id="UP000320513"/>
    </source>
</evidence>
<comment type="function">
    <text evidence="2">Catalyzes the reduction of dTDP-6-deoxy-L-lyxo-4-hexulose to yield dTDP-L-rhamnose.</text>
</comment>
<dbReference type="Proteomes" id="UP000320513">
    <property type="component" value="Unassembled WGS sequence"/>
</dbReference>
<dbReference type="AlphaFoldDB" id="A0A557XWM1"/>
<feature type="domain" description="RmlD-like substrate binding" evidence="4">
    <location>
        <begin position="4"/>
        <end position="307"/>
    </location>
</feature>
<dbReference type="EC" id="1.1.1.133" evidence="2"/>
<dbReference type="EMBL" id="VMQU01000029">
    <property type="protein sequence ID" value="TVS90470.1"/>
    <property type="molecule type" value="Genomic_DNA"/>
</dbReference>
<reference evidence="5 6" key="1">
    <citation type="submission" date="2019-07" db="EMBL/GenBank/DDBJ databases">
        <title>New Mycobacterium species.</title>
        <authorList>
            <person name="Tortoli E."/>
            <person name="Ghielmetti G."/>
            <person name="Friedel U."/>
            <person name="Trovato A."/>
        </authorList>
    </citation>
    <scope>NUCLEOTIDE SEQUENCE [LARGE SCALE GENOMIC DNA]</scope>
    <source>
        <strain evidence="5 6">16-83</strain>
    </source>
</reference>
<evidence type="ECO:0000259" key="4">
    <source>
        <dbReference type="Pfam" id="PF04321"/>
    </source>
</evidence>
<keyword evidence="2 5" id="KW-0560">Oxidoreductase</keyword>
<dbReference type="GO" id="GO:0019305">
    <property type="term" value="P:dTDP-rhamnose biosynthetic process"/>
    <property type="evidence" value="ECO:0007669"/>
    <property type="project" value="UniProtKB-UniPathway"/>
</dbReference>
<dbReference type="SUPFAM" id="SSF51735">
    <property type="entry name" value="NAD(P)-binding Rossmann-fold domains"/>
    <property type="match status" value="1"/>
</dbReference>
<sequence>MSGRMIISGAGGQLGSTLAALAADQGRPMQAYTSSQWDITDPAAAERIIGGGDIVINCAAYTDVDGAENDQARAYAVNAAGPEHLARACARAGARLIHVSTDYVFGGEAFGGEAFGGEAFGGEARGGDPGAPASRPYEPGDPTDARGVYALSKLAGERAVLAALPEAGAGTVVRTAWVYTGGTGKDFVAVMRRLAAGDGPVDVVDDQTGSPTYVGDLAAALLQVADDGVPGPILHAANAGAVSRFGQARAVFEECGADPSRVRPVSTAQFPRPAPRPVYSALGGEQSRAAGLRPLRPWREALVAALSAAGGVAAGDRPLPSTRD</sequence>
<organism evidence="5 6">
    <name type="scientific">Mycobacterium helveticum</name>
    <dbReference type="NCBI Taxonomy" id="2592811"/>
    <lineage>
        <taxon>Bacteria</taxon>
        <taxon>Bacillati</taxon>
        <taxon>Actinomycetota</taxon>
        <taxon>Actinomycetes</taxon>
        <taxon>Mycobacteriales</taxon>
        <taxon>Mycobacteriaceae</taxon>
        <taxon>Mycobacterium</taxon>
    </lineage>
</organism>
<comment type="similarity">
    <text evidence="1 2">Belongs to the dTDP-4-dehydrorhamnose reductase family.</text>
</comment>
<dbReference type="RefSeq" id="WP_144948613.1">
    <property type="nucleotide sequence ID" value="NZ_VMQU01000029.1"/>
</dbReference>
<dbReference type="InterPro" id="IPR029903">
    <property type="entry name" value="RmlD-like-bd"/>
</dbReference>
<dbReference type="NCBIfam" id="TIGR01214">
    <property type="entry name" value="rmlD"/>
    <property type="match status" value="1"/>
</dbReference>
<dbReference type="GO" id="GO:0008831">
    <property type="term" value="F:dTDP-4-dehydrorhamnose reductase activity"/>
    <property type="evidence" value="ECO:0007669"/>
    <property type="project" value="UniProtKB-EC"/>
</dbReference>
<feature type="region of interest" description="Disordered" evidence="3">
    <location>
        <begin position="121"/>
        <end position="142"/>
    </location>
</feature>
<dbReference type="Gene3D" id="3.40.50.720">
    <property type="entry name" value="NAD(P)-binding Rossmann-like Domain"/>
    <property type="match status" value="1"/>
</dbReference>
<dbReference type="Gene3D" id="3.90.25.10">
    <property type="entry name" value="UDP-galactose 4-epimerase, domain 1"/>
    <property type="match status" value="1"/>
</dbReference>
<dbReference type="UniPathway" id="UPA00124"/>
<protein>
    <recommendedName>
        <fullName evidence="2">dTDP-4-dehydrorhamnose reductase</fullName>
        <ecNumber evidence="2">1.1.1.133</ecNumber>
    </recommendedName>
</protein>
<dbReference type="Pfam" id="PF04321">
    <property type="entry name" value="RmlD_sub_bind"/>
    <property type="match status" value="1"/>
</dbReference>
<evidence type="ECO:0000256" key="1">
    <source>
        <dbReference type="ARBA" id="ARBA00010944"/>
    </source>
</evidence>
<accession>A0A557XWM1</accession>
<dbReference type="PANTHER" id="PTHR10491">
    <property type="entry name" value="DTDP-4-DEHYDRORHAMNOSE REDUCTASE"/>
    <property type="match status" value="1"/>
</dbReference>
<proteinExistence type="inferred from homology"/>
<comment type="pathway">
    <text evidence="2">Carbohydrate biosynthesis; dTDP-L-rhamnose biosynthesis.</text>
</comment>
<keyword evidence="2" id="KW-0521">NADP</keyword>